<evidence type="ECO:0000256" key="1">
    <source>
        <dbReference type="SAM" id="Phobius"/>
    </source>
</evidence>
<feature type="transmembrane region" description="Helical" evidence="1">
    <location>
        <begin position="264"/>
        <end position="283"/>
    </location>
</feature>
<dbReference type="Proteomes" id="UP000317839">
    <property type="component" value="Unassembled WGS sequence"/>
</dbReference>
<feature type="transmembrane region" description="Helical" evidence="1">
    <location>
        <begin position="84"/>
        <end position="101"/>
    </location>
</feature>
<keyword evidence="4" id="KW-1185">Reference proteome</keyword>
<name>A0A545TDL0_9GAMM</name>
<feature type="transmembrane region" description="Helical" evidence="1">
    <location>
        <begin position="303"/>
        <end position="323"/>
    </location>
</feature>
<dbReference type="OrthoDB" id="9807744at2"/>
<reference evidence="3 4" key="1">
    <citation type="submission" date="2019-06" db="EMBL/GenBank/DDBJ databases">
        <title>Draft genome of Aliikangiella marina GYP-15.</title>
        <authorList>
            <person name="Wang G."/>
        </authorList>
    </citation>
    <scope>NUCLEOTIDE SEQUENCE [LARGE SCALE GENOMIC DNA]</scope>
    <source>
        <strain evidence="3 4">GYP-15</strain>
    </source>
</reference>
<organism evidence="3 4">
    <name type="scientific">Aliikangiella marina</name>
    <dbReference type="NCBI Taxonomy" id="1712262"/>
    <lineage>
        <taxon>Bacteria</taxon>
        <taxon>Pseudomonadati</taxon>
        <taxon>Pseudomonadota</taxon>
        <taxon>Gammaproteobacteria</taxon>
        <taxon>Oceanospirillales</taxon>
        <taxon>Pleioneaceae</taxon>
        <taxon>Aliikangiella</taxon>
    </lineage>
</organism>
<keyword evidence="1" id="KW-0812">Transmembrane</keyword>
<feature type="domain" description="DUF418" evidence="2">
    <location>
        <begin position="247"/>
        <end position="409"/>
    </location>
</feature>
<proteinExistence type="predicted"/>
<protein>
    <submittedName>
        <fullName evidence="3">DUF418 domain-containing protein</fullName>
    </submittedName>
</protein>
<evidence type="ECO:0000259" key="2">
    <source>
        <dbReference type="Pfam" id="PF04235"/>
    </source>
</evidence>
<dbReference type="InterPro" id="IPR052529">
    <property type="entry name" value="Bact_Transport_Assoc"/>
</dbReference>
<feature type="transmembrane region" description="Helical" evidence="1">
    <location>
        <begin position="371"/>
        <end position="390"/>
    </location>
</feature>
<comment type="caution">
    <text evidence="3">The sequence shown here is derived from an EMBL/GenBank/DDBJ whole genome shotgun (WGS) entry which is preliminary data.</text>
</comment>
<feature type="transmembrane region" description="Helical" evidence="1">
    <location>
        <begin position="36"/>
        <end position="57"/>
    </location>
</feature>
<feature type="transmembrane region" description="Helical" evidence="1">
    <location>
        <begin position="344"/>
        <end position="365"/>
    </location>
</feature>
<dbReference type="PANTHER" id="PTHR30590:SF2">
    <property type="entry name" value="INNER MEMBRANE PROTEIN"/>
    <property type="match status" value="1"/>
</dbReference>
<gene>
    <name evidence="3" type="ORF">FLL45_09990</name>
</gene>
<dbReference type="Pfam" id="PF04235">
    <property type="entry name" value="DUF418"/>
    <property type="match status" value="1"/>
</dbReference>
<keyword evidence="1" id="KW-1133">Transmembrane helix</keyword>
<dbReference type="PANTHER" id="PTHR30590">
    <property type="entry name" value="INNER MEMBRANE PROTEIN"/>
    <property type="match status" value="1"/>
</dbReference>
<evidence type="ECO:0000313" key="3">
    <source>
        <dbReference type="EMBL" id="TQV75256.1"/>
    </source>
</evidence>
<dbReference type="RefSeq" id="WP_142941872.1">
    <property type="nucleotide sequence ID" value="NZ_VIKR01000002.1"/>
</dbReference>
<feature type="transmembrane region" description="Helical" evidence="1">
    <location>
        <begin position="221"/>
        <end position="243"/>
    </location>
</feature>
<dbReference type="AlphaFoldDB" id="A0A545TDL0"/>
<feature type="transmembrane region" description="Helical" evidence="1">
    <location>
        <begin position="160"/>
        <end position="181"/>
    </location>
</feature>
<dbReference type="InterPro" id="IPR007349">
    <property type="entry name" value="DUF418"/>
</dbReference>
<evidence type="ECO:0000313" key="4">
    <source>
        <dbReference type="Proteomes" id="UP000317839"/>
    </source>
</evidence>
<dbReference type="EMBL" id="VIKR01000002">
    <property type="protein sequence ID" value="TQV75256.1"/>
    <property type="molecule type" value="Genomic_DNA"/>
</dbReference>
<keyword evidence="1" id="KW-0472">Membrane</keyword>
<sequence length="416" mass="47487">MEEARQPSYPQSSASDFVAPITSSERMVSLDLIRGIAILGILIMNIQSFGNLFATYFNPTINGDFSGLNQITWFITHIFFEQKFYTIFSMLFGAGIVVMAEKASAKGLSAAKYHYRRSVLLILFGLLHGYLIWYGDILNIYGLFALIVFLMWKKSPRFQIVSGLVLILLLSGFMLLGYLAMPAEDAAQMQSLFIPSEEVIAKEIAAYQGTWSESFAQRIEAMAHMFSFIGFGIFRITGCMLLGMAFYKLGIFSAQRSKQFYWKLIYWCLLPGLAMATYSAYALNQSGFLDAKTVQMKLAQYNYLGSLLMAIGYIGMFNLFFLSEGFKKLKQRLQAVGQMAFTNYITQSLICTSLFYGFGLGLFSMLSRFEMVLVAILVLALQMVWSPWWLKKFRFGPLEWLWRSLTYFKLQPMKRH</sequence>
<accession>A0A545TDL0</accession>